<dbReference type="KEGG" id="lsh:CAB17_12460"/>
<evidence type="ECO:0000313" key="3">
    <source>
        <dbReference type="Proteomes" id="UP000234343"/>
    </source>
</evidence>
<reference evidence="2 3" key="1">
    <citation type="submission" date="2017-12" db="EMBL/GenBank/DDBJ databases">
        <title>Legionella sainthelensi LA01-117, whole genome sequence of a clinical isolate from New Zealand.</title>
        <authorList>
            <person name="Cree S.L."/>
            <person name="Slow S."/>
            <person name="Kennedy M.A."/>
            <person name="Murdoch D.R."/>
            <person name="Biggs P.J."/>
            <person name="Anderson T."/>
        </authorList>
    </citation>
    <scope>NUCLEOTIDE SEQUENCE [LARGE SCALE GENOMIC DNA]</scope>
    <source>
        <strain evidence="2 3">LA01-117</strain>
    </source>
</reference>
<proteinExistence type="predicted"/>
<keyword evidence="3" id="KW-1185">Reference proteome</keyword>
<sequence>MYEYDSELEQAIEKLLRDILIDIMDEARKDIEQNKPNPLFLIESLSGEIINYLQNHPEESDEFYLLLFNSSIQLIIKQLNNNICDRTTLNLCLDTPGCKDYLSKHLGMQYNIDTIKELIAKKEQVLADQDVTQKKESPSSAKQITKKPTNSLFEKVSLKTKKTLATKETVQNLYNLWKKENPLQFNNLICFQRDQIRKNKKKYVQFSINPYFIDELLIKLSPLTEDIQKIAVLPLYFSYKDPTNQQFWTKSMKRINNYWEKKKELKKYITLADYLNSVVFSDLSPLTTEQTNKMLADISRIGSIAENFHSRNKLYRFCKKIIKEKNIIDYPLHEVKESKVFDYFIIELKKLLDMYNGKKDKVKLGLGGLPYEKSQLSKNLTLLWEIYSFNILPLCHHIEDVIKKKEDDVLSPFHKQLYKSLIPQIKEMKFECQRYQIAAKNMGVVPELESTPQMKNSDLIFDKISFHSAYFEMTHNFPNFKKEKKKYNATINKELDSFIKTLKNFLKEKNETNPPNAIVSSTSLKPHKSNKTYTQSPTNQLSFFKELKTKNTDERLQPYIGTHKSIMN</sequence>
<feature type="compositionally biased region" description="Polar residues" evidence="1">
    <location>
        <begin position="512"/>
        <end position="524"/>
    </location>
</feature>
<organism evidence="2 3">
    <name type="scientific">Legionella sainthelensi</name>
    <dbReference type="NCBI Taxonomy" id="28087"/>
    <lineage>
        <taxon>Bacteria</taxon>
        <taxon>Pseudomonadati</taxon>
        <taxon>Pseudomonadota</taxon>
        <taxon>Gammaproteobacteria</taxon>
        <taxon>Legionellales</taxon>
        <taxon>Legionellaceae</taxon>
        <taxon>Legionella</taxon>
    </lineage>
</organism>
<protein>
    <submittedName>
        <fullName evidence="2">Uncharacterized protein</fullName>
    </submittedName>
</protein>
<dbReference type="AlphaFoldDB" id="A0A2H5FMI0"/>
<gene>
    <name evidence="2" type="ORF">CAB17_12460</name>
</gene>
<evidence type="ECO:0000256" key="1">
    <source>
        <dbReference type="SAM" id="MobiDB-lite"/>
    </source>
</evidence>
<feature type="region of interest" description="Disordered" evidence="1">
    <location>
        <begin position="511"/>
        <end position="536"/>
    </location>
</feature>
<dbReference type="EMBL" id="CP025491">
    <property type="protein sequence ID" value="AUH72767.1"/>
    <property type="molecule type" value="Genomic_DNA"/>
</dbReference>
<dbReference type="Proteomes" id="UP000234343">
    <property type="component" value="Chromosome"/>
</dbReference>
<accession>A0A2H5FMI0</accession>
<name>A0A2H5FMI0_9GAMM</name>
<evidence type="ECO:0000313" key="2">
    <source>
        <dbReference type="EMBL" id="AUH72767.1"/>
    </source>
</evidence>